<dbReference type="PANTHER" id="PTHR43539">
    <property type="entry name" value="FLAVIN-BINDING MONOOXYGENASE-LIKE PROTEIN (AFU_ORTHOLOGUE AFUA_4G09220)"/>
    <property type="match status" value="1"/>
</dbReference>
<dbReference type="SUPFAM" id="SSF54427">
    <property type="entry name" value="NTF2-like"/>
    <property type="match status" value="1"/>
</dbReference>
<dbReference type="PRINTS" id="PR00411">
    <property type="entry name" value="PNDRDTASEI"/>
</dbReference>
<proteinExistence type="inferred from homology"/>
<dbReference type="OMA" id="LWFMMGN"/>
<keyword evidence="3" id="KW-0285">Flavoprotein</keyword>
<evidence type="ECO:0000256" key="5">
    <source>
        <dbReference type="ARBA" id="ARBA00022857"/>
    </source>
</evidence>
<dbReference type="InterPro" id="IPR032710">
    <property type="entry name" value="NTF2-like_dom_sf"/>
</dbReference>
<dbReference type="InterPro" id="IPR050982">
    <property type="entry name" value="Auxin_biosynth/cation_transpt"/>
</dbReference>
<sequence>MSSILPTLPKLGVKSLPSDLDAKSIAYGWFASFSQHAEAGNVDGVLSLLTDDAYWRDLIVLTWDFRTFSGVPSIKQFLTDRLQQSKLHSFKIRDEYLGLQCPYPDVAWIQFLFDFEAGDTGNASGVVRLVPQADGTWKGHCVLTNLESLKGFPEKTGPLRDPEPSHGLWTEERRREAAFEDSDPTVLIVGGGQSGLVTAVRLKALGISCLVIEKHPRVGDNWRTRYEALCLHDPVWYDHLPFIPFPSTWPVYTPAKKLASWLEGYADAMEVNIWTSSTVVSALPDADNKWTVKVQRRSGEERVFKVNHVVLATGYAGGTGNVPHYPGMDKFRGQVLHSLEHGKAEDHIGKKVVVIGSCTSAHDICVDYYNHGVDVTMFQRSSTCVMSTKHGIKTLMEGLYEENGPPTDVADIINASFPNLLMEGIGFRQMLKIVELDKGILEGLKARGFRTNLGYKDAGVLLLAWAKAGGYYLGDQMIIDGKIKLKNDSQIERFTETGLLFEDGSELTADVVLFATGLGDIRNGVVSLCGDDVGQRCGRIWGMDEEGEINGIWREPGIRGLWPVMGNLALCRFYSKHLAMLDAKSIAYEWFASFLKGTEAGDTEGVSMGDAYWRDVLALIWDFRTLSGPPKIKQFLAGRLESFKMKSFKIRDEYLGIRRPYPDIAWVQFFF</sequence>
<reference evidence="8" key="1">
    <citation type="journal article" date="2017" name="Nat. Ecol. Evol.">
        <title>Genome expansion and lineage-specific genetic innovations in the forest pathogenic fungi Armillaria.</title>
        <authorList>
            <person name="Sipos G."/>
            <person name="Prasanna A.N."/>
            <person name="Walter M.C."/>
            <person name="O'Connor E."/>
            <person name="Balint B."/>
            <person name="Krizsan K."/>
            <person name="Kiss B."/>
            <person name="Hess J."/>
            <person name="Varga T."/>
            <person name="Slot J."/>
            <person name="Riley R."/>
            <person name="Boka B."/>
            <person name="Rigling D."/>
            <person name="Barry K."/>
            <person name="Lee J."/>
            <person name="Mihaltcheva S."/>
            <person name="LaButti K."/>
            <person name="Lipzen A."/>
            <person name="Waldron R."/>
            <person name="Moloney N.M."/>
            <person name="Sperisen C."/>
            <person name="Kredics L."/>
            <person name="Vagvoelgyi C."/>
            <person name="Patrignani A."/>
            <person name="Fitzpatrick D."/>
            <person name="Nagy I."/>
            <person name="Doyle S."/>
            <person name="Anderson J.B."/>
            <person name="Grigoriev I.V."/>
            <person name="Gueldener U."/>
            <person name="Muensterkoetter M."/>
            <person name="Nagy L.G."/>
        </authorList>
    </citation>
    <scope>NUCLEOTIDE SEQUENCE [LARGE SCALE GENOMIC DNA]</scope>
    <source>
        <strain evidence="8">C18/9</strain>
    </source>
</reference>
<dbReference type="InterPro" id="IPR036188">
    <property type="entry name" value="FAD/NAD-bd_sf"/>
</dbReference>
<dbReference type="STRING" id="47428.A0A284QUX5"/>
<gene>
    <name evidence="7" type="ORF">ARMOST_03574</name>
</gene>
<evidence type="ECO:0000256" key="1">
    <source>
        <dbReference type="ARBA" id="ARBA00001974"/>
    </source>
</evidence>
<keyword evidence="4" id="KW-0274">FAD</keyword>
<evidence type="ECO:0000256" key="6">
    <source>
        <dbReference type="ARBA" id="ARBA00023002"/>
    </source>
</evidence>
<dbReference type="Proteomes" id="UP000219338">
    <property type="component" value="Unassembled WGS sequence"/>
</dbReference>
<dbReference type="EMBL" id="FUEG01000002">
    <property type="protein sequence ID" value="SJL00262.1"/>
    <property type="molecule type" value="Genomic_DNA"/>
</dbReference>
<evidence type="ECO:0000313" key="8">
    <source>
        <dbReference type="Proteomes" id="UP000219338"/>
    </source>
</evidence>
<keyword evidence="6" id="KW-0560">Oxidoreductase</keyword>
<keyword evidence="8" id="KW-1185">Reference proteome</keyword>
<evidence type="ECO:0000313" key="7">
    <source>
        <dbReference type="EMBL" id="SJL00262.1"/>
    </source>
</evidence>
<evidence type="ECO:0000256" key="4">
    <source>
        <dbReference type="ARBA" id="ARBA00022827"/>
    </source>
</evidence>
<dbReference type="Gene3D" id="3.50.50.60">
    <property type="entry name" value="FAD/NAD(P)-binding domain"/>
    <property type="match status" value="1"/>
</dbReference>
<dbReference type="GO" id="GO:0050661">
    <property type="term" value="F:NADP binding"/>
    <property type="evidence" value="ECO:0007669"/>
    <property type="project" value="InterPro"/>
</dbReference>
<evidence type="ECO:0000256" key="2">
    <source>
        <dbReference type="ARBA" id="ARBA00009183"/>
    </source>
</evidence>
<dbReference type="AlphaFoldDB" id="A0A284QUX5"/>
<comment type="cofactor">
    <cofactor evidence="1">
        <name>FAD</name>
        <dbReference type="ChEBI" id="CHEBI:57692"/>
    </cofactor>
</comment>
<protein>
    <submittedName>
        <fullName evidence="7">Related to flavin-binding monooxygenase-like protein</fullName>
    </submittedName>
</protein>
<dbReference type="Pfam" id="PF13450">
    <property type="entry name" value="NAD_binding_8"/>
    <property type="match status" value="1"/>
</dbReference>
<evidence type="ECO:0000256" key="3">
    <source>
        <dbReference type="ARBA" id="ARBA00022630"/>
    </source>
</evidence>
<dbReference type="Gene3D" id="3.10.450.50">
    <property type="match status" value="1"/>
</dbReference>
<name>A0A284QUX5_ARMOS</name>
<organism evidence="7 8">
    <name type="scientific">Armillaria ostoyae</name>
    <name type="common">Armillaria root rot fungus</name>
    <dbReference type="NCBI Taxonomy" id="47428"/>
    <lineage>
        <taxon>Eukaryota</taxon>
        <taxon>Fungi</taxon>
        <taxon>Dikarya</taxon>
        <taxon>Basidiomycota</taxon>
        <taxon>Agaricomycotina</taxon>
        <taxon>Agaricomycetes</taxon>
        <taxon>Agaricomycetidae</taxon>
        <taxon>Agaricales</taxon>
        <taxon>Marasmiineae</taxon>
        <taxon>Physalacriaceae</taxon>
        <taxon>Armillaria</taxon>
    </lineage>
</organism>
<comment type="similarity">
    <text evidence="2">Belongs to the FMO family.</text>
</comment>
<dbReference type="GO" id="GO:0004499">
    <property type="term" value="F:N,N-dimethylaniline monooxygenase activity"/>
    <property type="evidence" value="ECO:0007669"/>
    <property type="project" value="InterPro"/>
</dbReference>
<dbReference type="PANTHER" id="PTHR43539:SF26">
    <property type="entry name" value="MONOOXYGENASE, PUTATIVE-RELATED"/>
    <property type="match status" value="1"/>
</dbReference>
<accession>A0A284QUX5</accession>
<dbReference type="InterPro" id="IPR020946">
    <property type="entry name" value="Flavin_mOase-like"/>
</dbReference>
<dbReference type="GO" id="GO:0050660">
    <property type="term" value="F:flavin adenine dinucleotide binding"/>
    <property type="evidence" value="ECO:0007669"/>
    <property type="project" value="InterPro"/>
</dbReference>
<dbReference type="FunFam" id="3.50.50.60:FF:000023">
    <property type="entry name" value="Dimethylaniline monooxygenase [N-oxide-forming]"/>
    <property type="match status" value="1"/>
</dbReference>
<dbReference type="Pfam" id="PF00743">
    <property type="entry name" value="FMO-like"/>
    <property type="match status" value="1"/>
</dbReference>
<dbReference type="SUPFAM" id="SSF51905">
    <property type="entry name" value="FAD/NAD(P)-binding domain"/>
    <property type="match status" value="1"/>
</dbReference>
<keyword evidence="5" id="KW-0521">NADP</keyword>
<dbReference type="OrthoDB" id="74360at2759"/>
<keyword evidence="7" id="KW-0503">Monooxygenase</keyword>